<protein>
    <recommendedName>
        <fullName evidence="5">Peptidase M16 C-terminal domain-containing protein</fullName>
    </recommendedName>
</protein>
<name>A0A1X6P5M1_PORUM</name>
<reference evidence="3 4" key="1">
    <citation type="submission" date="2017-03" db="EMBL/GenBank/DDBJ databases">
        <title>WGS assembly of Porphyra umbilicalis.</title>
        <authorList>
            <person name="Brawley S.H."/>
            <person name="Blouin N.A."/>
            <person name="Ficko-Blean E."/>
            <person name="Wheeler G.L."/>
            <person name="Lohr M."/>
            <person name="Goodson H.V."/>
            <person name="Jenkins J.W."/>
            <person name="Blaby-Haas C.E."/>
            <person name="Helliwell K.E."/>
            <person name="Chan C."/>
            <person name="Marriage T."/>
            <person name="Bhattacharya D."/>
            <person name="Klein A.S."/>
            <person name="Badis Y."/>
            <person name="Brodie J."/>
            <person name="Cao Y."/>
            <person name="Collen J."/>
            <person name="Dittami S.M."/>
            <person name="Gachon C.M."/>
            <person name="Green B.R."/>
            <person name="Karpowicz S."/>
            <person name="Kim J.W."/>
            <person name="Kudahl U."/>
            <person name="Lin S."/>
            <person name="Michel G."/>
            <person name="Mittag M."/>
            <person name="Olson B.J."/>
            <person name="Pangilinan J."/>
            <person name="Peng Y."/>
            <person name="Qiu H."/>
            <person name="Shu S."/>
            <person name="Singer J.T."/>
            <person name="Smith A.G."/>
            <person name="Sprecher B.N."/>
            <person name="Wagner V."/>
            <person name="Wang W."/>
            <person name="Wang Z.-Y."/>
            <person name="Yan J."/>
            <person name="Yarish C."/>
            <person name="Zoeuner-Riek S."/>
            <person name="Zhuang Y."/>
            <person name="Zou Y."/>
            <person name="Lindquist E.A."/>
            <person name="Grimwood J."/>
            <person name="Barry K."/>
            <person name="Rokhsar D.S."/>
            <person name="Schmutz J."/>
            <person name="Stiller J.W."/>
            <person name="Grossman A.R."/>
            <person name="Prochnik S.E."/>
        </authorList>
    </citation>
    <scope>NUCLEOTIDE SEQUENCE [LARGE SCALE GENOMIC DNA]</scope>
    <source>
        <strain evidence="3">4086291</strain>
    </source>
</reference>
<dbReference type="InterPro" id="IPR011249">
    <property type="entry name" value="Metalloenz_LuxS/M16"/>
</dbReference>
<dbReference type="InterPro" id="IPR007863">
    <property type="entry name" value="Peptidase_M16_C"/>
</dbReference>
<dbReference type="SUPFAM" id="SSF63411">
    <property type="entry name" value="LuxS/MPP-like metallohydrolase"/>
    <property type="match status" value="2"/>
</dbReference>
<dbReference type="AlphaFoldDB" id="A0A1X6P5M1"/>
<dbReference type="PANTHER" id="PTHR11851:SF220">
    <property type="entry name" value="PEPTIDASE M16 DOMAIN PROTEIN"/>
    <property type="match status" value="1"/>
</dbReference>
<feature type="domain" description="Peptidase M16 N-terminal" evidence="1">
    <location>
        <begin position="79"/>
        <end position="217"/>
    </location>
</feature>
<evidence type="ECO:0000313" key="4">
    <source>
        <dbReference type="Proteomes" id="UP000218209"/>
    </source>
</evidence>
<evidence type="ECO:0008006" key="5">
    <source>
        <dbReference type="Google" id="ProtNLM"/>
    </source>
</evidence>
<proteinExistence type="predicted"/>
<evidence type="ECO:0000259" key="2">
    <source>
        <dbReference type="Pfam" id="PF05193"/>
    </source>
</evidence>
<evidence type="ECO:0000259" key="1">
    <source>
        <dbReference type="Pfam" id="PF00675"/>
    </source>
</evidence>
<dbReference type="Gene3D" id="3.30.830.10">
    <property type="entry name" value="Metalloenzyme, LuxS/M16 peptidase-like"/>
    <property type="match status" value="2"/>
</dbReference>
<dbReference type="Proteomes" id="UP000218209">
    <property type="component" value="Unassembled WGS sequence"/>
</dbReference>
<dbReference type="OrthoDB" id="10251424at2759"/>
<keyword evidence="4" id="KW-1185">Reference proteome</keyword>
<dbReference type="InterPro" id="IPR011765">
    <property type="entry name" value="Pept_M16_N"/>
</dbReference>
<dbReference type="InterPro" id="IPR050361">
    <property type="entry name" value="MPP/UQCRC_Complex"/>
</dbReference>
<accession>A0A1X6P5M1</accession>
<dbReference type="PANTHER" id="PTHR11851">
    <property type="entry name" value="METALLOPROTEASE"/>
    <property type="match status" value="1"/>
</dbReference>
<organism evidence="3 4">
    <name type="scientific">Porphyra umbilicalis</name>
    <name type="common">Purple laver</name>
    <name type="synonym">Red alga</name>
    <dbReference type="NCBI Taxonomy" id="2786"/>
    <lineage>
        <taxon>Eukaryota</taxon>
        <taxon>Rhodophyta</taxon>
        <taxon>Bangiophyceae</taxon>
        <taxon>Bangiales</taxon>
        <taxon>Bangiaceae</taxon>
        <taxon>Porphyra</taxon>
    </lineage>
</organism>
<dbReference type="GO" id="GO:0046872">
    <property type="term" value="F:metal ion binding"/>
    <property type="evidence" value="ECO:0007669"/>
    <property type="project" value="InterPro"/>
</dbReference>
<gene>
    <name evidence="3" type="ORF">BU14_0208s0008</name>
</gene>
<dbReference type="Pfam" id="PF05193">
    <property type="entry name" value="Peptidase_M16_C"/>
    <property type="match status" value="1"/>
</dbReference>
<evidence type="ECO:0000313" key="3">
    <source>
        <dbReference type="EMBL" id="OSX76050.1"/>
    </source>
</evidence>
<dbReference type="Pfam" id="PF00675">
    <property type="entry name" value="Peptidase_M16"/>
    <property type="match status" value="1"/>
</dbReference>
<sequence>MATMLRAAALGRRGMAGGSTAIAPIAPGAPLFPRPTGMMARLKGVMGTSANALPPSYTVDRELLEETPTEVTSLPNGVRVATQKRPTGSASVGVYIDAGSRFEPAPGVAHVAHRLIAPGGFGTSPPQALADQGVVFETSATREMTSILARGRSADTSAMIKGLTACLASPDVSESAVGSAKEAAATAAEAISPTPEEEVMDNLHSWGFQGTALARPVVPLPSEGGVTGVTQADVSAYVAEHFQPHRLVIAAAGEVDHASAVAAVTEALGSLPSNKAGTSSVDAVKAAPAFLTGSDIRVRDDYKPLAQFAVAFESCGAAHPDAPAFLVLQELLGEWHVASTTGGYVSNRLANALDDLPNAVSFSTFNMSYTDTGLFGIRCVGAAPDLDDVAYSVMHELVRPAFKLSPAALTAAKAALTTRILGAHNTTADSVAMIGREMHMFGRAMPVAEWIARLDAVDAPVINRIVSKYIYDREIAVSAIHNTYTLPDLTWLRRRTFHNTF</sequence>
<dbReference type="GO" id="GO:0005739">
    <property type="term" value="C:mitochondrion"/>
    <property type="evidence" value="ECO:0007669"/>
    <property type="project" value="TreeGrafter"/>
</dbReference>
<feature type="domain" description="Peptidase M16 C-terminal" evidence="2">
    <location>
        <begin position="229"/>
        <end position="416"/>
    </location>
</feature>
<dbReference type="EMBL" id="KV918881">
    <property type="protein sequence ID" value="OSX76050.1"/>
    <property type="molecule type" value="Genomic_DNA"/>
</dbReference>